<dbReference type="InterPro" id="IPR058245">
    <property type="entry name" value="NreC/VraR/RcsB-like_REC"/>
</dbReference>
<dbReference type="InterPro" id="IPR016032">
    <property type="entry name" value="Sig_transdc_resp-reg_C-effctor"/>
</dbReference>
<dbReference type="EMBL" id="SLWS01000021">
    <property type="protein sequence ID" value="TCO45286.1"/>
    <property type="molecule type" value="Genomic_DNA"/>
</dbReference>
<evidence type="ECO:0000259" key="6">
    <source>
        <dbReference type="PROSITE" id="PS50043"/>
    </source>
</evidence>
<feature type="modified residue" description="4-aspartylphosphate" evidence="5">
    <location>
        <position position="55"/>
    </location>
</feature>
<dbReference type="RefSeq" id="WP_132126174.1">
    <property type="nucleotide sequence ID" value="NZ_SLWS01000021.1"/>
</dbReference>
<dbReference type="SUPFAM" id="SSF52172">
    <property type="entry name" value="CheY-like"/>
    <property type="match status" value="1"/>
</dbReference>
<dbReference type="PRINTS" id="PR00038">
    <property type="entry name" value="HTHLUXR"/>
</dbReference>
<keyword evidence="2" id="KW-0805">Transcription regulation</keyword>
<evidence type="ECO:0000313" key="8">
    <source>
        <dbReference type="EMBL" id="TCO45286.1"/>
    </source>
</evidence>
<dbReference type="PROSITE" id="PS50110">
    <property type="entry name" value="RESPONSE_REGULATORY"/>
    <property type="match status" value="1"/>
</dbReference>
<dbReference type="AlphaFoldDB" id="A0A4R2ILT8"/>
<evidence type="ECO:0000313" key="9">
    <source>
        <dbReference type="Proteomes" id="UP000295680"/>
    </source>
</evidence>
<name>A0A4R2ILT8_9PSEU</name>
<gene>
    <name evidence="8" type="ORF">EV192_12150</name>
</gene>
<dbReference type="PANTHER" id="PTHR43214">
    <property type="entry name" value="TWO-COMPONENT RESPONSE REGULATOR"/>
    <property type="match status" value="1"/>
</dbReference>
<sequence length="214" mass="22904">MTIRVLVVDDQQLVRIGLCGIVDSAEDITVVGAAATGVEAVAMARRHRPDVVLMDIRMPGMDGLDATGLITAETTSRILILTTFDLDEYVYTALRAGASGFLLKDTPPLDLLSAVRVVANGDALLAPSVTRRLIDEFAARPSRRKSVDLRGITSRERQVLGLVAEGLANAEIAQTLSIGPGTVKTHIRGLLTKLNARDRVHLVIIAYQAGIASR</sequence>
<dbReference type="SMART" id="SM00448">
    <property type="entry name" value="REC"/>
    <property type="match status" value="1"/>
</dbReference>
<dbReference type="Pfam" id="PF00196">
    <property type="entry name" value="GerE"/>
    <property type="match status" value="1"/>
</dbReference>
<evidence type="ECO:0000256" key="1">
    <source>
        <dbReference type="ARBA" id="ARBA00022553"/>
    </source>
</evidence>
<dbReference type="PROSITE" id="PS50043">
    <property type="entry name" value="HTH_LUXR_2"/>
    <property type="match status" value="1"/>
</dbReference>
<dbReference type="SMART" id="SM00421">
    <property type="entry name" value="HTH_LUXR"/>
    <property type="match status" value="1"/>
</dbReference>
<feature type="domain" description="Response regulatory" evidence="7">
    <location>
        <begin position="4"/>
        <end position="119"/>
    </location>
</feature>
<dbReference type="InterPro" id="IPR011006">
    <property type="entry name" value="CheY-like_superfamily"/>
</dbReference>
<keyword evidence="4" id="KW-0804">Transcription</keyword>
<dbReference type="GO" id="GO:0003677">
    <property type="term" value="F:DNA binding"/>
    <property type="evidence" value="ECO:0007669"/>
    <property type="project" value="UniProtKB-KW"/>
</dbReference>
<protein>
    <submittedName>
        <fullName evidence="8">DNA-binding NarL/FixJ family response regulator</fullName>
    </submittedName>
</protein>
<evidence type="ECO:0000256" key="2">
    <source>
        <dbReference type="ARBA" id="ARBA00023015"/>
    </source>
</evidence>
<dbReference type="SUPFAM" id="SSF46894">
    <property type="entry name" value="C-terminal effector domain of the bipartite response regulators"/>
    <property type="match status" value="1"/>
</dbReference>
<evidence type="ECO:0000256" key="3">
    <source>
        <dbReference type="ARBA" id="ARBA00023125"/>
    </source>
</evidence>
<evidence type="ECO:0000259" key="7">
    <source>
        <dbReference type="PROSITE" id="PS50110"/>
    </source>
</evidence>
<organism evidence="8 9">
    <name type="scientific">Actinocrispum wychmicini</name>
    <dbReference type="NCBI Taxonomy" id="1213861"/>
    <lineage>
        <taxon>Bacteria</taxon>
        <taxon>Bacillati</taxon>
        <taxon>Actinomycetota</taxon>
        <taxon>Actinomycetes</taxon>
        <taxon>Pseudonocardiales</taxon>
        <taxon>Pseudonocardiaceae</taxon>
        <taxon>Actinocrispum</taxon>
    </lineage>
</organism>
<dbReference type="GO" id="GO:0000160">
    <property type="term" value="P:phosphorelay signal transduction system"/>
    <property type="evidence" value="ECO:0007669"/>
    <property type="project" value="InterPro"/>
</dbReference>
<dbReference type="CDD" id="cd17535">
    <property type="entry name" value="REC_NarL-like"/>
    <property type="match status" value="1"/>
</dbReference>
<dbReference type="PANTHER" id="PTHR43214:SF24">
    <property type="entry name" value="TRANSCRIPTIONAL REGULATORY PROTEIN NARL-RELATED"/>
    <property type="match status" value="1"/>
</dbReference>
<keyword evidence="1 5" id="KW-0597">Phosphoprotein</keyword>
<comment type="caution">
    <text evidence="8">The sequence shown here is derived from an EMBL/GenBank/DDBJ whole genome shotgun (WGS) entry which is preliminary data.</text>
</comment>
<dbReference type="InterPro" id="IPR039420">
    <property type="entry name" value="WalR-like"/>
</dbReference>
<dbReference type="Proteomes" id="UP000295680">
    <property type="component" value="Unassembled WGS sequence"/>
</dbReference>
<feature type="domain" description="HTH luxR-type" evidence="6">
    <location>
        <begin position="145"/>
        <end position="210"/>
    </location>
</feature>
<dbReference type="Pfam" id="PF00072">
    <property type="entry name" value="Response_reg"/>
    <property type="match status" value="1"/>
</dbReference>
<dbReference type="InterPro" id="IPR000792">
    <property type="entry name" value="Tscrpt_reg_LuxR_C"/>
</dbReference>
<keyword evidence="9" id="KW-1185">Reference proteome</keyword>
<evidence type="ECO:0000256" key="5">
    <source>
        <dbReference type="PROSITE-ProRule" id="PRU00169"/>
    </source>
</evidence>
<dbReference type="Gene3D" id="3.40.50.2300">
    <property type="match status" value="1"/>
</dbReference>
<reference evidence="8 9" key="1">
    <citation type="submission" date="2019-03" db="EMBL/GenBank/DDBJ databases">
        <title>Genomic Encyclopedia of Type Strains, Phase IV (KMG-IV): sequencing the most valuable type-strain genomes for metagenomic binning, comparative biology and taxonomic classification.</title>
        <authorList>
            <person name="Goeker M."/>
        </authorList>
    </citation>
    <scope>NUCLEOTIDE SEQUENCE [LARGE SCALE GENOMIC DNA]</scope>
    <source>
        <strain evidence="8 9">DSM 45934</strain>
    </source>
</reference>
<dbReference type="CDD" id="cd06170">
    <property type="entry name" value="LuxR_C_like"/>
    <property type="match status" value="1"/>
</dbReference>
<accession>A0A4R2ILT8</accession>
<proteinExistence type="predicted"/>
<evidence type="ECO:0000256" key="4">
    <source>
        <dbReference type="ARBA" id="ARBA00023163"/>
    </source>
</evidence>
<dbReference type="InterPro" id="IPR001789">
    <property type="entry name" value="Sig_transdc_resp-reg_receiver"/>
</dbReference>
<keyword evidence="3 8" id="KW-0238">DNA-binding</keyword>
<dbReference type="OrthoDB" id="9808843at2"/>
<dbReference type="GO" id="GO:0006355">
    <property type="term" value="P:regulation of DNA-templated transcription"/>
    <property type="evidence" value="ECO:0007669"/>
    <property type="project" value="InterPro"/>
</dbReference>